<keyword evidence="3" id="KW-1133">Transmembrane helix</keyword>
<feature type="compositionally biased region" description="Low complexity" evidence="2">
    <location>
        <begin position="66"/>
        <end position="80"/>
    </location>
</feature>
<reference evidence="5 6" key="1">
    <citation type="submission" date="2014-03" db="EMBL/GenBank/DDBJ databases">
        <title>Genomics of Bifidobacteria.</title>
        <authorList>
            <person name="Ventura M."/>
            <person name="Milani C."/>
            <person name="Lugli G.A."/>
        </authorList>
    </citation>
    <scope>NUCLEOTIDE SEQUENCE [LARGE SCALE GENOMIC DNA]</scope>
    <source>
        <strain evidence="5 6">DSM 23973</strain>
    </source>
</reference>
<dbReference type="Pfam" id="PF09587">
    <property type="entry name" value="PGA_cap"/>
    <property type="match status" value="1"/>
</dbReference>
<evidence type="ECO:0000256" key="3">
    <source>
        <dbReference type="SAM" id="Phobius"/>
    </source>
</evidence>
<dbReference type="RefSeq" id="WP_081887252.1">
    <property type="nucleotide sequence ID" value="NZ_JDUV01000003.1"/>
</dbReference>
<dbReference type="PANTHER" id="PTHR33393">
    <property type="entry name" value="POLYGLUTAMINE SYNTHESIS ACCESSORY PROTEIN RV0574C-RELATED"/>
    <property type="match status" value="1"/>
</dbReference>
<evidence type="ECO:0000256" key="2">
    <source>
        <dbReference type="SAM" id="MobiDB-lite"/>
    </source>
</evidence>
<name>A0A087A916_9BIFI</name>
<dbReference type="SUPFAM" id="SSF56300">
    <property type="entry name" value="Metallo-dependent phosphatases"/>
    <property type="match status" value="1"/>
</dbReference>
<dbReference type="AlphaFoldDB" id="A0A087A916"/>
<dbReference type="InterPro" id="IPR052169">
    <property type="entry name" value="CW_Biosynth-Accessory"/>
</dbReference>
<dbReference type="SMART" id="SM00854">
    <property type="entry name" value="PGA_cap"/>
    <property type="match status" value="1"/>
</dbReference>
<evidence type="ECO:0000256" key="1">
    <source>
        <dbReference type="ARBA" id="ARBA00005662"/>
    </source>
</evidence>
<feature type="transmembrane region" description="Helical" evidence="3">
    <location>
        <begin position="36"/>
        <end position="59"/>
    </location>
</feature>
<sequence length="471" mass="50311">MVRNSRHSGRYTGRHTGEYGRHARTGGGSRAASRAIAILAAVLAVALAVALGAGARAMIERFGTAPAPSAANGAGSSAGALDRPQTAPKPVAIEHHGNSPDCPDRDCIAMLVNGDLLFHPNLWKHFASANTAATDGTAFDFDPLFEPMRKYIQASDIAVCEFETPIAQRGGPYTGYPVFNIPPEVADAARHVGYHACTHATNHSWDQGAAGIDRLWDTLAANGIAQTGSYKTEEDSLKPLVIDSPTGGGKLGLVTGTVSLNGMTADADWRVDRLRQSGDPNHDSDIRRLVDKANKAREQGADVVAVAMHSLQEYLDYADSYQQSEAHALADTGAFDVIYGAGCHCAQPIEHYNGTWIIYGLGNAVSVVSTIPGHDVNNQGVTARIQFAGRKGVKGSWRVNRIDWVPSVSMRQGSYAWCPISSDKPDGVCNSEAADTAQRQRISKVIYSMGADPNVVREWRLTDETSSTSTK</sequence>
<protein>
    <submittedName>
        <fullName evidence="5">Poly-gamma-glutamate biosynthesis protein</fullName>
    </submittedName>
</protein>
<evidence type="ECO:0000313" key="5">
    <source>
        <dbReference type="EMBL" id="KFI55266.1"/>
    </source>
</evidence>
<gene>
    <name evidence="5" type="ORF">BCAL_1282</name>
</gene>
<dbReference type="Gene3D" id="3.60.21.10">
    <property type="match status" value="1"/>
</dbReference>
<comment type="similarity">
    <text evidence="1">Belongs to the CapA family.</text>
</comment>
<accession>A0A087A916</accession>
<proteinExistence type="inferred from homology"/>
<dbReference type="EMBL" id="JGYS01000006">
    <property type="protein sequence ID" value="KFI55266.1"/>
    <property type="molecule type" value="Genomic_DNA"/>
</dbReference>
<feature type="region of interest" description="Disordered" evidence="2">
    <location>
        <begin position="1"/>
        <end position="26"/>
    </location>
</feature>
<comment type="caution">
    <text evidence="5">The sequence shown here is derived from an EMBL/GenBank/DDBJ whole genome shotgun (WGS) entry which is preliminary data.</text>
</comment>
<keyword evidence="3" id="KW-0472">Membrane</keyword>
<dbReference type="eggNOG" id="COG2843">
    <property type="taxonomic scope" value="Bacteria"/>
</dbReference>
<dbReference type="InterPro" id="IPR029052">
    <property type="entry name" value="Metallo-depent_PP-like"/>
</dbReference>
<evidence type="ECO:0000259" key="4">
    <source>
        <dbReference type="SMART" id="SM00854"/>
    </source>
</evidence>
<feature type="compositionally biased region" description="Basic residues" evidence="2">
    <location>
        <begin position="1"/>
        <end position="13"/>
    </location>
</feature>
<dbReference type="OrthoDB" id="9810718at2"/>
<keyword evidence="3" id="KW-0812">Transmembrane</keyword>
<dbReference type="PANTHER" id="PTHR33393:SF13">
    <property type="entry name" value="PGA BIOSYNTHESIS PROTEIN CAPA"/>
    <property type="match status" value="1"/>
</dbReference>
<dbReference type="STRING" id="1437609.BCAL_1282"/>
<evidence type="ECO:0000313" key="6">
    <source>
        <dbReference type="Proteomes" id="UP000029072"/>
    </source>
</evidence>
<dbReference type="Proteomes" id="UP000029072">
    <property type="component" value="Unassembled WGS sequence"/>
</dbReference>
<organism evidence="5 6">
    <name type="scientific">Bifidobacterium callitrichos DSM 23973</name>
    <dbReference type="NCBI Taxonomy" id="1437609"/>
    <lineage>
        <taxon>Bacteria</taxon>
        <taxon>Bacillati</taxon>
        <taxon>Actinomycetota</taxon>
        <taxon>Actinomycetes</taxon>
        <taxon>Bifidobacteriales</taxon>
        <taxon>Bifidobacteriaceae</taxon>
        <taxon>Bifidobacterium</taxon>
    </lineage>
</organism>
<feature type="region of interest" description="Disordered" evidence="2">
    <location>
        <begin position="66"/>
        <end position="85"/>
    </location>
</feature>
<feature type="domain" description="Capsule synthesis protein CapA" evidence="4">
    <location>
        <begin position="109"/>
        <end position="368"/>
    </location>
</feature>
<dbReference type="InterPro" id="IPR019079">
    <property type="entry name" value="Capsule_synth_CapA"/>
</dbReference>